<gene>
    <name evidence="3" type="ORF">A4A49_17376</name>
</gene>
<dbReference type="PANTHER" id="PTHR35768:SF1">
    <property type="entry name" value="PROTEIN MULTIPOLAR SPINDLE 1"/>
    <property type="match status" value="1"/>
</dbReference>
<dbReference type="SMR" id="A0A314KQJ6"/>
<dbReference type="GO" id="GO:0003723">
    <property type="term" value="F:RNA binding"/>
    <property type="evidence" value="ECO:0007669"/>
    <property type="project" value="InterPro"/>
</dbReference>
<dbReference type="GO" id="GO:0000212">
    <property type="term" value="P:meiotic spindle organization"/>
    <property type="evidence" value="ECO:0007669"/>
    <property type="project" value="InterPro"/>
</dbReference>
<dbReference type="STRING" id="49451.A0A314KQJ6"/>
<proteinExistence type="predicted"/>
<evidence type="ECO:0000313" key="3">
    <source>
        <dbReference type="EMBL" id="OIT31445.1"/>
    </source>
</evidence>
<dbReference type="InterPro" id="IPR016024">
    <property type="entry name" value="ARM-type_fold"/>
</dbReference>
<keyword evidence="4" id="KW-1185">Reference proteome</keyword>
<dbReference type="Proteomes" id="UP000187609">
    <property type="component" value="Unassembled WGS sequence"/>
</dbReference>
<name>A0A314KQJ6_NICAT</name>
<dbReference type="GO" id="GO:0003743">
    <property type="term" value="F:translation initiation factor activity"/>
    <property type="evidence" value="ECO:0007669"/>
    <property type="project" value="UniProtKB-KW"/>
</dbReference>
<dbReference type="GO" id="GO:0007059">
    <property type="term" value="P:chromosome segregation"/>
    <property type="evidence" value="ECO:0007669"/>
    <property type="project" value="TreeGrafter"/>
</dbReference>
<feature type="region of interest" description="Disordered" evidence="1">
    <location>
        <begin position="307"/>
        <end position="337"/>
    </location>
</feature>
<dbReference type="PANTHER" id="PTHR35768">
    <property type="entry name" value="PROTEIN MULTIPOLAR SPINDLE 1"/>
    <property type="match status" value="1"/>
</dbReference>
<comment type="caution">
    <text evidence="3">The sequence shown here is derived from an EMBL/GenBank/DDBJ whole genome shotgun (WGS) entry which is preliminary data.</text>
</comment>
<dbReference type="Gramene" id="OIT31445">
    <property type="protein sequence ID" value="OIT31445"/>
    <property type="gene ID" value="A4A49_17376"/>
</dbReference>
<dbReference type="EMBL" id="MJEQ01001271">
    <property type="protein sequence ID" value="OIT31445.1"/>
    <property type="molecule type" value="Genomic_DNA"/>
</dbReference>
<evidence type="ECO:0000313" key="4">
    <source>
        <dbReference type="Proteomes" id="UP000187609"/>
    </source>
</evidence>
<feature type="domain" description="MIF4G" evidence="2">
    <location>
        <begin position="2"/>
        <end position="207"/>
    </location>
</feature>
<dbReference type="SUPFAM" id="SSF48371">
    <property type="entry name" value="ARM repeat"/>
    <property type="match status" value="1"/>
</dbReference>
<evidence type="ECO:0000259" key="2">
    <source>
        <dbReference type="SMART" id="SM00543"/>
    </source>
</evidence>
<dbReference type="SMART" id="SM00543">
    <property type="entry name" value="MIF4G"/>
    <property type="match status" value="1"/>
</dbReference>
<protein>
    <submittedName>
        <fullName evidence="3">Eukaryotic translation initiation factor isoform 4g-1</fullName>
    </submittedName>
</protein>
<dbReference type="Pfam" id="PF02854">
    <property type="entry name" value="MIF4G"/>
    <property type="match status" value="1"/>
</dbReference>
<feature type="compositionally biased region" description="Gly residues" evidence="1">
    <location>
        <begin position="250"/>
        <end position="262"/>
    </location>
</feature>
<dbReference type="Gene3D" id="1.25.40.180">
    <property type="match status" value="1"/>
</dbReference>
<organism evidence="3 4">
    <name type="scientific">Nicotiana attenuata</name>
    <name type="common">Coyote tobacco</name>
    <dbReference type="NCBI Taxonomy" id="49451"/>
    <lineage>
        <taxon>Eukaryota</taxon>
        <taxon>Viridiplantae</taxon>
        <taxon>Streptophyta</taxon>
        <taxon>Embryophyta</taxon>
        <taxon>Tracheophyta</taxon>
        <taxon>Spermatophyta</taxon>
        <taxon>Magnoliopsida</taxon>
        <taxon>eudicotyledons</taxon>
        <taxon>Gunneridae</taxon>
        <taxon>Pentapetalae</taxon>
        <taxon>asterids</taxon>
        <taxon>lamiids</taxon>
        <taxon>Solanales</taxon>
        <taxon>Solanaceae</taxon>
        <taxon>Nicotianoideae</taxon>
        <taxon>Nicotianeae</taxon>
        <taxon>Nicotiana</taxon>
    </lineage>
</organism>
<evidence type="ECO:0000256" key="1">
    <source>
        <dbReference type="SAM" id="MobiDB-lite"/>
    </source>
</evidence>
<keyword evidence="3" id="KW-0648">Protein biosynthesis</keyword>
<dbReference type="InterPro" id="IPR003890">
    <property type="entry name" value="MIF4G-like_typ-3"/>
</dbReference>
<sequence>MFLSSLQGVVTLIFDKAVQEPTYCVMYAQLFSDLNAKLPPFPSDEPGGKEITFKRVLLNNCQDAFEGAANLREEARQMTSPEQESERQNKERLIKLRTLGNIRIIGELVKQKMVTEKIAHHIVQVVNILPFVQELLGQDPKSCPEEENVEAICQFFNTIGKQLDEKQTSRRINDLYFHRLKELSTNPQLVPRLRCMVLDVLDLRSNYWMPRLEEGKPKTITEIHTEAKTFGLRSGATGSMRNSRGPLGRPQGGYRRGTGGMTPGMPGVRKMPVREREMEIVRDQPKSSSHESLKLAIAMALVRSKLLQKPPAPPPQPPPSSSAAVPQPAAVPPPYSDDALKWKRKAKERKLEILRLKEDLKVAEDGSQCDIFPKSASCKCYFFDKLGLLSPKRIGDGSDRRFSEVLRRRFLRQVRIKERKRRRTDDSLLHRISERDNENNVDQLSASVDFLVELCDSVSPQSLEKGNFKNWCHQAVDFILGTLATMSPTERNAEPVEGIINSLIMRLLRRMFCPLEGDESHHFDTAVQFYIQHLMRKVGNEAFVGQRLIFAVSQRISVVAESLLFMDPFDDTFSSMHNSMYMMIQLIEFLVSDYLLTWSNAGDFDIRLFEEWVVSILHGRKALELLENRNSLYVLYIDRVIGVVAKQVGQLSFLQKLNPQILENLFS</sequence>
<reference evidence="3" key="1">
    <citation type="submission" date="2016-11" db="EMBL/GenBank/DDBJ databases">
        <title>The genome of Nicotiana attenuata.</title>
        <authorList>
            <person name="Xu S."/>
            <person name="Brockmoeller T."/>
            <person name="Gaquerel E."/>
            <person name="Navarro A."/>
            <person name="Kuhl H."/>
            <person name="Gase K."/>
            <person name="Ling Z."/>
            <person name="Zhou W."/>
            <person name="Kreitzer C."/>
            <person name="Stanke M."/>
            <person name="Tang H."/>
            <person name="Lyons E."/>
            <person name="Pandey P."/>
            <person name="Pandey S.P."/>
            <person name="Timmermann B."/>
            <person name="Baldwin I.T."/>
        </authorList>
    </citation>
    <scope>NUCLEOTIDE SEQUENCE [LARGE SCALE GENOMIC DNA]</scope>
    <source>
        <strain evidence="3">UT</strain>
    </source>
</reference>
<dbReference type="InterPro" id="IPR037500">
    <property type="entry name" value="Msp1"/>
</dbReference>
<accession>A0A314KQJ6</accession>
<feature type="compositionally biased region" description="Pro residues" evidence="1">
    <location>
        <begin position="310"/>
        <end position="320"/>
    </location>
</feature>
<dbReference type="GO" id="GO:0042138">
    <property type="term" value="P:meiotic DNA double-strand break formation"/>
    <property type="evidence" value="ECO:0007669"/>
    <property type="project" value="InterPro"/>
</dbReference>
<keyword evidence="3" id="KW-0396">Initiation factor</keyword>
<dbReference type="AlphaFoldDB" id="A0A314KQJ6"/>
<dbReference type="GO" id="GO:0007140">
    <property type="term" value="P:male meiotic nuclear division"/>
    <property type="evidence" value="ECO:0007669"/>
    <property type="project" value="TreeGrafter"/>
</dbReference>
<feature type="region of interest" description="Disordered" evidence="1">
    <location>
        <begin position="233"/>
        <end position="269"/>
    </location>
</feature>